<name>A0AAW1WBD9_RUBAR</name>
<organism evidence="2 3">
    <name type="scientific">Rubus argutus</name>
    <name type="common">Southern blackberry</name>
    <dbReference type="NCBI Taxonomy" id="59490"/>
    <lineage>
        <taxon>Eukaryota</taxon>
        <taxon>Viridiplantae</taxon>
        <taxon>Streptophyta</taxon>
        <taxon>Embryophyta</taxon>
        <taxon>Tracheophyta</taxon>
        <taxon>Spermatophyta</taxon>
        <taxon>Magnoliopsida</taxon>
        <taxon>eudicotyledons</taxon>
        <taxon>Gunneridae</taxon>
        <taxon>Pentapetalae</taxon>
        <taxon>rosids</taxon>
        <taxon>fabids</taxon>
        <taxon>Rosales</taxon>
        <taxon>Rosaceae</taxon>
        <taxon>Rosoideae</taxon>
        <taxon>Rosoideae incertae sedis</taxon>
        <taxon>Rubus</taxon>
    </lineage>
</organism>
<dbReference type="EMBL" id="JBEDUW010000006">
    <property type="protein sequence ID" value="KAK9921908.1"/>
    <property type="molecule type" value="Genomic_DNA"/>
</dbReference>
<keyword evidence="3" id="KW-1185">Reference proteome</keyword>
<protein>
    <submittedName>
        <fullName evidence="2">Uncharacterized protein</fullName>
    </submittedName>
</protein>
<sequence length="89" mass="9689">MKQKLTLASTESTGGAVRAAKAWQRRHGPSWAEIETRVSWFGETHGGVSSEQRCSAVGLRAWNSEYRLGFGSTAERAEELHGGDGLNLN</sequence>
<dbReference type="AlphaFoldDB" id="A0AAW1WBD9"/>
<gene>
    <name evidence="2" type="ORF">M0R45_030401</name>
</gene>
<evidence type="ECO:0000256" key="1">
    <source>
        <dbReference type="SAM" id="MobiDB-lite"/>
    </source>
</evidence>
<comment type="caution">
    <text evidence="2">The sequence shown here is derived from an EMBL/GenBank/DDBJ whole genome shotgun (WGS) entry which is preliminary data.</text>
</comment>
<dbReference type="Proteomes" id="UP001457282">
    <property type="component" value="Unassembled WGS sequence"/>
</dbReference>
<evidence type="ECO:0000313" key="2">
    <source>
        <dbReference type="EMBL" id="KAK9921908.1"/>
    </source>
</evidence>
<proteinExistence type="predicted"/>
<feature type="region of interest" description="Disordered" evidence="1">
    <location>
        <begin position="1"/>
        <end position="22"/>
    </location>
</feature>
<evidence type="ECO:0000313" key="3">
    <source>
        <dbReference type="Proteomes" id="UP001457282"/>
    </source>
</evidence>
<feature type="compositionally biased region" description="Polar residues" evidence="1">
    <location>
        <begin position="1"/>
        <end position="13"/>
    </location>
</feature>
<accession>A0AAW1WBD9</accession>
<reference evidence="2 3" key="1">
    <citation type="journal article" date="2023" name="G3 (Bethesda)">
        <title>A chromosome-length genome assembly and annotation of blackberry (Rubus argutus, cv. 'Hillquist').</title>
        <authorList>
            <person name="Bruna T."/>
            <person name="Aryal R."/>
            <person name="Dudchenko O."/>
            <person name="Sargent D.J."/>
            <person name="Mead D."/>
            <person name="Buti M."/>
            <person name="Cavallini A."/>
            <person name="Hytonen T."/>
            <person name="Andres J."/>
            <person name="Pham M."/>
            <person name="Weisz D."/>
            <person name="Mascagni F."/>
            <person name="Usai G."/>
            <person name="Natali L."/>
            <person name="Bassil N."/>
            <person name="Fernandez G.E."/>
            <person name="Lomsadze A."/>
            <person name="Armour M."/>
            <person name="Olukolu B."/>
            <person name="Poorten T."/>
            <person name="Britton C."/>
            <person name="Davik J."/>
            <person name="Ashrafi H."/>
            <person name="Aiden E.L."/>
            <person name="Borodovsky M."/>
            <person name="Worthington M."/>
        </authorList>
    </citation>
    <scope>NUCLEOTIDE SEQUENCE [LARGE SCALE GENOMIC DNA]</scope>
    <source>
        <strain evidence="2">PI 553951</strain>
    </source>
</reference>